<proteinExistence type="predicted"/>
<dbReference type="EMBL" id="JAGEVG010000008">
    <property type="protein sequence ID" value="MBO3098219.1"/>
    <property type="molecule type" value="Genomic_DNA"/>
</dbReference>
<keyword evidence="2" id="KW-1185">Reference proteome</keyword>
<evidence type="ECO:0008006" key="3">
    <source>
        <dbReference type="Google" id="ProtNLM"/>
    </source>
</evidence>
<evidence type="ECO:0000313" key="1">
    <source>
        <dbReference type="EMBL" id="MBO3098219.1"/>
    </source>
</evidence>
<dbReference type="Proteomes" id="UP000681315">
    <property type="component" value="Unassembled WGS sequence"/>
</dbReference>
<name>A0ABS3SRA3_9FLAO</name>
<reference evidence="1 2" key="1">
    <citation type="submission" date="2021-03" db="EMBL/GenBank/DDBJ databases">
        <title>Gelidibacter sp. nov., isolated from costal sediment.</title>
        <authorList>
            <person name="Lun K.-Y."/>
        </authorList>
    </citation>
    <scope>NUCLEOTIDE SEQUENCE [LARGE SCALE GENOMIC DNA]</scope>
    <source>
        <strain evidence="1 2">DF109</strain>
    </source>
</reference>
<evidence type="ECO:0000313" key="2">
    <source>
        <dbReference type="Proteomes" id="UP000681315"/>
    </source>
</evidence>
<sequence>MKSINSINGIPLHYARLTSHPYGTIGEQRNFMIENKFLKVLESAFDEVFTLCPLGPPEAITTAGIFVAKSGQHGHGQAFDLDAIFWKDKTLVTLNFVHQKLLYLGIESILRKHFGIVLNHLYPNHADHWHLDTSVSVDYHESSKSETLYLQMVLKYIYGKSVIIDGISGPQTRGFTKEVFQRLKITEPITTIVNYLKFLDMTAKIAFKLSEDKVTPIQLLANLEAVIETLPTANKQEVRQALNSFLDNMDTSNWINSIKDDHDLESVIDDVLKSYNHKSQKK</sequence>
<organism evidence="1 2">
    <name type="scientific">Gelidibacter pelagius</name>
    <dbReference type="NCBI Taxonomy" id="2819985"/>
    <lineage>
        <taxon>Bacteria</taxon>
        <taxon>Pseudomonadati</taxon>
        <taxon>Bacteroidota</taxon>
        <taxon>Flavobacteriia</taxon>
        <taxon>Flavobacteriales</taxon>
        <taxon>Flavobacteriaceae</taxon>
        <taxon>Gelidibacter</taxon>
    </lineage>
</organism>
<gene>
    <name evidence="1" type="ORF">J4051_08070</name>
</gene>
<accession>A0ABS3SRA3</accession>
<comment type="caution">
    <text evidence="1">The sequence shown here is derived from an EMBL/GenBank/DDBJ whole genome shotgun (WGS) entry which is preliminary data.</text>
</comment>
<protein>
    <recommendedName>
        <fullName evidence="3">Extensin-like protein</fullName>
    </recommendedName>
</protein>
<dbReference type="RefSeq" id="WP_208233363.1">
    <property type="nucleotide sequence ID" value="NZ_JAGEVG010000008.1"/>
</dbReference>